<reference evidence="2 3" key="1">
    <citation type="submission" date="2020-08" db="EMBL/GenBank/DDBJ databases">
        <title>A Genomic Blueprint of the Chicken Gut Microbiome.</title>
        <authorList>
            <person name="Gilroy R."/>
            <person name="Ravi A."/>
            <person name="Getino M."/>
            <person name="Pursley I."/>
            <person name="Horton D.L."/>
            <person name="Alikhan N.-F."/>
            <person name="Baker D."/>
            <person name="Gharbi K."/>
            <person name="Hall N."/>
            <person name="Watson M."/>
            <person name="Adriaenssens E.M."/>
            <person name="Foster-Nyarko E."/>
            <person name="Jarju S."/>
            <person name="Secka A."/>
            <person name="Antonio M."/>
            <person name="Oren A."/>
            <person name="Chaudhuri R."/>
            <person name="La Ragione R.M."/>
            <person name="Hildebrand F."/>
            <person name="Pallen M.J."/>
        </authorList>
    </citation>
    <scope>NUCLEOTIDE SEQUENCE [LARGE SCALE GENOMIC DNA]</scope>
    <source>
        <strain evidence="2 3">Sa3CUN1</strain>
    </source>
</reference>
<evidence type="ECO:0000313" key="2">
    <source>
        <dbReference type="EMBL" id="MBD7915784.1"/>
    </source>
</evidence>
<dbReference type="EMBL" id="JACSQZ010000045">
    <property type="protein sequence ID" value="MBD7915784.1"/>
    <property type="molecule type" value="Genomic_DNA"/>
</dbReference>
<comment type="caution">
    <text evidence="2">The sequence shown here is derived from an EMBL/GenBank/DDBJ whole genome shotgun (WGS) entry which is preliminary data.</text>
</comment>
<protein>
    <submittedName>
        <fullName evidence="2">Uncharacterized protein</fullName>
    </submittedName>
</protein>
<sequence length="147" mass="16890">MRKISVYLLAILLGISIPVYFLLIWEPLKSEEALSENVSDVSINNSSEESKENQVINNKEEKLLLKLNNNSNSFLENLEGNRKDSINVILKKLSVSDLIKVNNYFVDKDNKENVKLGIELIRRRLSYSDYEVFKNIIGNKVDSTIIQ</sequence>
<accession>A0ABR8Q5R9</accession>
<feature type="transmembrane region" description="Helical" evidence="1">
    <location>
        <begin position="6"/>
        <end position="25"/>
    </location>
</feature>
<keyword evidence="3" id="KW-1185">Reference proteome</keyword>
<keyword evidence="1" id="KW-1133">Transmembrane helix</keyword>
<evidence type="ECO:0000256" key="1">
    <source>
        <dbReference type="SAM" id="Phobius"/>
    </source>
</evidence>
<dbReference type="RefSeq" id="WP_191750540.1">
    <property type="nucleotide sequence ID" value="NZ_JACSQZ010000045.1"/>
</dbReference>
<name>A0ABR8Q5R9_9CLOT</name>
<keyword evidence="1" id="KW-0472">Membrane</keyword>
<organism evidence="2 3">
    <name type="scientific">Clostridium gallinarum</name>
    <dbReference type="NCBI Taxonomy" id="2762246"/>
    <lineage>
        <taxon>Bacteria</taxon>
        <taxon>Bacillati</taxon>
        <taxon>Bacillota</taxon>
        <taxon>Clostridia</taxon>
        <taxon>Eubacteriales</taxon>
        <taxon>Clostridiaceae</taxon>
        <taxon>Clostridium</taxon>
    </lineage>
</organism>
<gene>
    <name evidence="2" type="ORF">H9660_11580</name>
</gene>
<evidence type="ECO:0000313" key="3">
    <source>
        <dbReference type="Proteomes" id="UP000640335"/>
    </source>
</evidence>
<proteinExistence type="predicted"/>
<dbReference type="Proteomes" id="UP000640335">
    <property type="component" value="Unassembled WGS sequence"/>
</dbReference>
<keyword evidence="1" id="KW-0812">Transmembrane</keyword>